<feature type="transmembrane region" description="Helical" evidence="8">
    <location>
        <begin position="55"/>
        <end position="76"/>
    </location>
</feature>
<evidence type="ECO:0000259" key="9">
    <source>
        <dbReference type="PROSITE" id="PS50850"/>
    </source>
</evidence>
<protein>
    <submittedName>
        <fullName evidence="10">Glucose/galactose MFS transporter</fullName>
    </submittedName>
</protein>
<reference evidence="10 11" key="1">
    <citation type="submission" date="2018-11" db="EMBL/GenBank/DDBJ databases">
        <title>Chitinophaga lutea sp.nov., isolate from arsenic contaminated soil.</title>
        <authorList>
            <person name="Zong Y."/>
        </authorList>
    </citation>
    <scope>NUCLEOTIDE SEQUENCE [LARGE SCALE GENOMIC DNA]</scope>
    <source>
        <strain evidence="10 11">ZY74</strain>
    </source>
</reference>
<evidence type="ECO:0000256" key="8">
    <source>
        <dbReference type="SAM" id="Phobius"/>
    </source>
</evidence>
<keyword evidence="6 8" id="KW-1133">Transmembrane helix</keyword>
<feature type="transmembrane region" description="Helical" evidence="8">
    <location>
        <begin position="313"/>
        <end position="342"/>
    </location>
</feature>
<evidence type="ECO:0000313" key="10">
    <source>
        <dbReference type="EMBL" id="RPE12803.1"/>
    </source>
</evidence>
<feature type="transmembrane region" description="Helical" evidence="8">
    <location>
        <begin position="238"/>
        <end position="261"/>
    </location>
</feature>
<dbReference type="InterPro" id="IPR020846">
    <property type="entry name" value="MFS_dom"/>
</dbReference>
<comment type="similarity">
    <text evidence="3">Belongs to the major facilitator superfamily. FHS transporter (TC 2.A.1.7) family.</text>
</comment>
<dbReference type="EMBL" id="RPDH01000001">
    <property type="protein sequence ID" value="RPE12803.1"/>
    <property type="molecule type" value="Genomic_DNA"/>
</dbReference>
<sequence length="426" mass="45858">MPQSSVSITGAAPARLHPLIIIGALFFIFGFVTWLSSVLIPYLQIACELTSFQSYLVAFAFYISYFVMATPSAWLLKITGYKNGMSAGLLLVAAGSLLFLPAAMYRQYIVFLTGLFVQGAGLAVLQTASNPYVTILGPVESAARRMSIMGICNGIAGIVAPLILGAIILNDVDTLTADLQLMTAAQKTMALDALAEKVMMPYMVITALLVILAVLIYRSPLPEISPEEEDAPAERGGVFRFPYLLLGVFTLFLYVGVEVIAGNTIISYGAYQGIKMSTARFFTSFTLLAMLVGYLAGIILIPRYLSQQAALKYSALMGIVFALGAIFTSGYTSVLFIALLGLANSLMYPAIWPLSIHGLGRFTNAGASLLVMAISGGAVLPLLYGRLADRFNEQQAYWLVIPCYAVIGFFAVKGHLIGRKKDLSTF</sequence>
<dbReference type="SUPFAM" id="SSF103473">
    <property type="entry name" value="MFS general substrate transporter"/>
    <property type="match status" value="1"/>
</dbReference>
<feature type="transmembrane region" description="Helical" evidence="8">
    <location>
        <begin position="146"/>
        <end position="169"/>
    </location>
</feature>
<dbReference type="RefSeq" id="WP_123845319.1">
    <property type="nucleotide sequence ID" value="NZ_RPDH01000001.1"/>
</dbReference>
<name>A0A3N4PVI9_9BACT</name>
<evidence type="ECO:0000256" key="2">
    <source>
        <dbReference type="ARBA" id="ARBA00004429"/>
    </source>
</evidence>
<keyword evidence="11" id="KW-1185">Reference proteome</keyword>
<evidence type="ECO:0000256" key="1">
    <source>
        <dbReference type="ARBA" id="ARBA00003321"/>
    </source>
</evidence>
<dbReference type="GO" id="GO:1904659">
    <property type="term" value="P:D-glucose transmembrane transport"/>
    <property type="evidence" value="ECO:0007669"/>
    <property type="project" value="InterPro"/>
</dbReference>
<feature type="transmembrane region" description="Helical" evidence="8">
    <location>
        <begin position="281"/>
        <end position="301"/>
    </location>
</feature>
<evidence type="ECO:0000256" key="6">
    <source>
        <dbReference type="ARBA" id="ARBA00022989"/>
    </source>
</evidence>
<feature type="transmembrane region" description="Helical" evidence="8">
    <location>
        <begin position="396"/>
        <end position="417"/>
    </location>
</feature>
<dbReference type="InterPro" id="IPR011701">
    <property type="entry name" value="MFS"/>
</dbReference>
<dbReference type="PROSITE" id="PS50850">
    <property type="entry name" value="MFS"/>
    <property type="match status" value="1"/>
</dbReference>
<dbReference type="Pfam" id="PF07690">
    <property type="entry name" value="MFS_1"/>
    <property type="match status" value="1"/>
</dbReference>
<dbReference type="InterPro" id="IPR036259">
    <property type="entry name" value="MFS_trans_sf"/>
</dbReference>
<dbReference type="GO" id="GO:0005886">
    <property type="term" value="C:plasma membrane"/>
    <property type="evidence" value="ECO:0007669"/>
    <property type="project" value="UniProtKB-SubCell"/>
</dbReference>
<evidence type="ECO:0000256" key="7">
    <source>
        <dbReference type="ARBA" id="ARBA00023136"/>
    </source>
</evidence>
<organism evidence="10 11">
    <name type="scientific">Chitinophaga lutea</name>
    <dbReference type="NCBI Taxonomy" id="2488634"/>
    <lineage>
        <taxon>Bacteria</taxon>
        <taxon>Pseudomonadati</taxon>
        <taxon>Bacteroidota</taxon>
        <taxon>Chitinophagia</taxon>
        <taxon>Chitinophagales</taxon>
        <taxon>Chitinophagaceae</taxon>
        <taxon>Chitinophaga</taxon>
    </lineage>
</organism>
<keyword evidence="7 8" id="KW-0472">Membrane</keyword>
<dbReference type="GO" id="GO:0055056">
    <property type="term" value="F:D-glucose transmembrane transporter activity"/>
    <property type="evidence" value="ECO:0007669"/>
    <property type="project" value="InterPro"/>
</dbReference>
<dbReference type="InterPro" id="IPR005964">
    <property type="entry name" value="Glc/Gal_transptr_bac"/>
</dbReference>
<feature type="transmembrane region" description="Helical" evidence="8">
    <location>
        <begin position="20"/>
        <end position="43"/>
    </location>
</feature>
<evidence type="ECO:0000256" key="3">
    <source>
        <dbReference type="ARBA" id="ARBA00009120"/>
    </source>
</evidence>
<feature type="domain" description="Major facilitator superfamily (MFS) profile" evidence="9">
    <location>
        <begin position="18"/>
        <end position="420"/>
    </location>
</feature>
<dbReference type="Gene3D" id="1.20.1250.20">
    <property type="entry name" value="MFS general substrate transporter like domains"/>
    <property type="match status" value="2"/>
</dbReference>
<dbReference type="PANTHER" id="PTHR43702">
    <property type="entry name" value="L-FUCOSE-PROTON SYMPORTER"/>
    <property type="match status" value="1"/>
</dbReference>
<dbReference type="NCBIfam" id="TIGR01272">
    <property type="entry name" value="gluP"/>
    <property type="match status" value="1"/>
</dbReference>
<gene>
    <name evidence="10" type="primary">gluP</name>
    <name evidence="10" type="ORF">EGT74_04460</name>
</gene>
<evidence type="ECO:0000313" key="11">
    <source>
        <dbReference type="Proteomes" id="UP000278351"/>
    </source>
</evidence>
<dbReference type="GO" id="GO:0005354">
    <property type="term" value="F:galactose transmembrane transporter activity"/>
    <property type="evidence" value="ECO:0007669"/>
    <property type="project" value="InterPro"/>
</dbReference>
<comment type="function">
    <text evidence="1">Intake of glucose and galactose.</text>
</comment>
<comment type="caution">
    <text evidence="10">The sequence shown here is derived from an EMBL/GenBank/DDBJ whole genome shotgun (WGS) entry which is preliminary data.</text>
</comment>
<dbReference type="PANTHER" id="PTHR43702:SF12">
    <property type="entry name" value="N-ACETYL GLUCOSAMINE TRANSPORTER NAGP"/>
    <property type="match status" value="1"/>
</dbReference>
<proteinExistence type="inferred from homology"/>
<dbReference type="InterPro" id="IPR050375">
    <property type="entry name" value="MFS_TsgA-like"/>
</dbReference>
<feature type="transmembrane region" description="Helical" evidence="8">
    <location>
        <begin position="199"/>
        <end position="217"/>
    </location>
</feature>
<dbReference type="OrthoDB" id="9795150at2"/>
<evidence type="ECO:0000256" key="4">
    <source>
        <dbReference type="ARBA" id="ARBA00022475"/>
    </source>
</evidence>
<feature type="transmembrane region" description="Helical" evidence="8">
    <location>
        <begin position="362"/>
        <end position="384"/>
    </location>
</feature>
<comment type="subcellular location">
    <subcellularLocation>
        <location evidence="2">Cell inner membrane</location>
        <topology evidence="2">Multi-pass membrane protein</topology>
    </subcellularLocation>
</comment>
<dbReference type="AlphaFoldDB" id="A0A3N4PVI9"/>
<accession>A0A3N4PVI9</accession>
<evidence type="ECO:0000256" key="5">
    <source>
        <dbReference type="ARBA" id="ARBA00022692"/>
    </source>
</evidence>
<dbReference type="Proteomes" id="UP000278351">
    <property type="component" value="Unassembled WGS sequence"/>
</dbReference>
<dbReference type="CDD" id="cd17394">
    <property type="entry name" value="MFS_FucP_like"/>
    <property type="match status" value="1"/>
</dbReference>
<keyword evidence="4" id="KW-1003">Cell membrane</keyword>
<feature type="transmembrane region" description="Helical" evidence="8">
    <location>
        <begin position="108"/>
        <end position="125"/>
    </location>
</feature>
<keyword evidence="5 8" id="KW-0812">Transmembrane</keyword>